<dbReference type="GO" id="GO:0003723">
    <property type="term" value="F:RNA binding"/>
    <property type="evidence" value="ECO:0007669"/>
    <property type="project" value="TreeGrafter"/>
</dbReference>
<evidence type="ECO:0000313" key="1">
    <source>
        <dbReference type="EMBL" id="PNX65104.1"/>
    </source>
</evidence>
<dbReference type="ExpressionAtlas" id="A0A2K3KFM4">
    <property type="expression patterns" value="baseline"/>
</dbReference>
<gene>
    <name evidence="1" type="ORF">L195_g054366</name>
</gene>
<dbReference type="GO" id="GO:0006364">
    <property type="term" value="P:rRNA processing"/>
    <property type="evidence" value="ECO:0007669"/>
    <property type="project" value="InterPro"/>
</dbReference>
<sequence>RFIPDICEFKLEPRDVVTEVPTNYGVKDFGPRALQHTKVDFTWDDDDPLRKRTLRRKFTDEQVSTVLVYGKT</sequence>
<dbReference type="STRING" id="57577.A0A2K3KFM4"/>
<proteinExistence type="predicted"/>
<reference evidence="1 2" key="2">
    <citation type="journal article" date="2017" name="Front. Plant Sci.">
        <title>Gene Classification and Mining of Molecular Markers Useful in Red Clover (Trifolium pratense) Breeding.</title>
        <authorList>
            <person name="Istvanek J."/>
            <person name="Dluhosova J."/>
            <person name="Dluhos P."/>
            <person name="Patkova L."/>
            <person name="Nedelnik J."/>
            <person name="Repkova J."/>
        </authorList>
    </citation>
    <scope>NUCLEOTIDE SEQUENCE [LARGE SCALE GENOMIC DNA]</scope>
    <source>
        <strain evidence="2">cv. Tatra</strain>
        <tissue evidence="1">Young leaves</tissue>
    </source>
</reference>
<reference evidence="1 2" key="1">
    <citation type="journal article" date="2014" name="Am. J. Bot.">
        <title>Genome assembly and annotation for red clover (Trifolium pratense; Fabaceae).</title>
        <authorList>
            <person name="Istvanek J."/>
            <person name="Jaros M."/>
            <person name="Krenek A."/>
            <person name="Repkova J."/>
        </authorList>
    </citation>
    <scope>NUCLEOTIDE SEQUENCE [LARGE SCALE GENOMIC DNA]</scope>
    <source>
        <strain evidence="2">cv. Tatra</strain>
        <tissue evidence="1">Young leaves</tissue>
    </source>
</reference>
<organism evidence="1 2">
    <name type="scientific">Trifolium pratense</name>
    <name type="common">Red clover</name>
    <dbReference type="NCBI Taxonomy" id="57577"/>
    <lineage>
        <taxon>Eukaryota</taxon>
        <taxon>Viridiplantae</taxon>
        <taxon>Streptophyta</taxon>
        <taxon>Embryophyta</taxon>
        <taxon>Tracheophyta</taxon>
        <taxon>Spermatophyta</taxon>
        <taxon>Magnoliopsida</taxon>
        <taxon>eudicotyledons</taxon>
        <taxon>Gunneridae</taxon>
        <taxon>Pentapetalae</taxon>
        <taxon>rosids</taxon>
        <taxon>fabids</taxon>
        <taxon>Fabales</taxon>
        <taxon>Fabaceae</taxon>
        <taxon>Papilionoideae</taxon>
        <taxon>50 kb inversion clade</taxon>
        <taxon>NPAAA clade</taxon>
        <taxon>Hologalegina</taxon>
        <taxon>IRL clade</taxon>
        <taxon>Trifolieae</taxon>
        <taxon>Trifolium</taxon>
    </lineage>
</organism>
<dbReference type="AlphaFoldDB" id="A0A2K3KFM4"/>
<name>A0A2K3KFM4_TRIPR</name>
<comment type="caution">
    <text evidence="1">The sequence shown here is derived from an EMBL/GenBank/DDBJ whole genome shotgun (WGS) entry which is preliminary data.</text>
</comment>
<feature type="non-terminal residue" evidence="1">
    <location>
        <position position="1"/>
    </location>
</feature>
<protein>
    <submittedName>
        <fullName evidence="1">Pre-rRNA-processing protein ESF1-like</fullName>
    </submittedName>
</protein>
<dbReference type="EMBL" id="ASHM01094780">
    <property type="protein sequence ID" value="PNX65104.1"/>
    <property type="molecule type" value="Genomic_DNA"/>
</dbReference>
<dbReference type="PANTHER" id="PTHR12202:SF0">
    <property type="entry name" value="ESF1 HOMOLOG"/>
    <property type="match status" value="1"/>
</dbReference>
<dbReference type="PANTHER" id="PTHR12202">
    <property type="entry name" value="ESF1 HOMOLOG"/>
    <property type="match status" value="1"/>
</dbReference>
<dbReference type="InterPro" id="IPR039754">
    <property type="entry name" value="Esf1"/>
</dbReference>
<evidence type="ECO:0000313" key="2">
    <source>
        <dbReference type="Proteomes" id="UP000236291"/>
    </source>
</evidence>
<accession>A0A2K3KFM4</accession>
<dbReference type="Proteomes" id="UP000236291">
    <property type="component" value="Unassembled WGS sequence"/>
</dbReference>